<dbReference type="PANTHER" id="PTHR47272">
    <property type="entry name" value="DDE_TNP_1_7 DOMAIN-CONTAINING PROTEIN"/>
    <property type="match status" value="1"/>
</dbReference>
<proteinExistence type="predicted"/>
<organism evidence="2 3">
    <name type="scientific">Trichinella papuae</name>
    <dbReference type="NCBI Taxonomy" id="268474"/>
    <lineage>
        <taxon>Eukaryota</taxon>
        <taxon>Metazoa</taxon>
        <taxon>Ecdysozoa</taxon>
        <taxon>Nematoda</taxon>
        <taxon>Enoplea</taxon>
        <taxon>Dorylaimia</taxon>
        <taxon>Trichinellida</taxon>
        <taxon>Trichinellidae</taxon>
        <taxon>Trichinella</taxon>
    </lineage>
</organism>
<dbReference type="InterPro" id="IPR029526">
    <property type="entry name" value="PGBD"/>
</dbReference>
<evidence type="ECO:0000313" key="3">
    <source>
        <dbReference type="Proteomes" id="UP000054843"/>
    </source>
</evidence>
<evidence type="ECO:0000313" key="2">
    <source>
        <dbReference type="EMBL" id="KRZ65680.1"/>
    </source>
</evidence>
<feature type="domain" description="PiggyBac transposable element-derived protein" evidence="1">
    <location>
        <begin position="9"/>
        <end position="110"/>
    </location>
</feature>
<dbReference type="Pfam" id="PF13843">
    <property type="entry name" value="DDE_Tnp_1_7"/>
    <property type="match status" value="1"/>
</dbReference>
<name>A0A0V1M205_9BILA</name>
<dbReference type="OrthoDB" id="8300647at2759"/>
<accession>A0A0V1M205</accession>
<protein>
    <submittedName>
        <fullName evidence="2">PiggyBac transposable element-derived protein 3</fullName>
    </submittedName>
</protein>
<dbReference type="STRING" id="268474.A0A0V1M205"/>
<dbReference type="Proteomes" id="UP000054843">
    <property type="component" value="Unassembled WGS sequence"/>
</dbReference>
<comment type="caution">
    <text evidence="2">The sequence shown here is derived from an EMBL/GenBank/DDBJ whole genome shotgun (WGS) entry which is preliminary data.</text>
</comment>
<gene>
    <name evidence="2" type="primary">PGBD3</name>
    <name evidence="2" type="ORF">T10_10079</name>
</gene>
<sequence length="136" mass="15664">MPDKELKEKRGAFDYCSDGKICAVKWNDDAIVNIASNYMTHSPLRTDQRRVKGQRTEMPIPNLVRSYNIGIGGVDLLYRLAAAYHPIIIGKKWYWPLFINALNAATVAAWRIHHFMEKRPLSQREFRCHVVVGLLP</sequence>
<reference evidence="2 3" key="1">
    <citation type="submission" date="2015-01" db="EMBL/GenBank/DDBJ databases">
        <title>Evolution of Trichinella species and genotypes.</title>
        <authorList>
            <person name="Korhonen P.K."/>
            <person name="Edoardo P."/>
            <person name="Giuseppe L.R."/>
            <person name="Gasser R.B."/>
        </authorList>
    </citation>
    <scope>NUCLEOTIDE SEQUENCE [LARGE SCALE GENOMIC DNA]</scope>
    <source>
        <strain evidence="2">ISS1980</strain>
    </source>
</reference>
<evidence type="ECO:0000259" key="1">
    <source>
        <dbReference type="Pfam" id="PF13843"/>
    </source>
</evidence>
<keyword evidence="3" id="KW-1185">Reference proteome</keyword>
<dbReference type="AlphaFoldDB" id="A0A0V1M205"/>
<dbReference type="EMBL" id="JYDO01000310">
    <property type="protein sequence ID" value="KRZ65680.1"/>
    <property type="molecule type" value="Genomic_DNA"/>
</dbReference>